<organism evidence="2 3">
    <name type="scientific">Bombardia bombarda</name>
    <dbReference type="NCBI Taxonomy" id="252184"/>
    <lineage>
        <taxon>Eukaryota</taxon>
        <taxon>Fungi</taxon>
        <taxon>Dikarya</taxon>
        <taxon>Ascomycota</taxon>
        <taxon>Pezizomycotina</taxon>
        <taxon>Sordariomycetes</taxon>
        <taxon>Sordariomycetidae</taxon>
        <taxon>Sordariales</taxon>
        <taxon>Lasiosphaeriaceae</taxon>
        <taxon>Bombardia</taxon>
    </lineage>
</organism>
<feature type="compositionally biased region" description="Acidic residues" evidence="1">
    <location>
        <begin position="90"/>
        <end position="100"/>
    </location>
</feature>
<keyword evidence="3" id="KW-1185">Reference proteome</keyword>
<gene>
    <name evidence="2" type="ORF">B0T17DRAFT_616901</name>
</gene>
<proteinExistence type="predicted"/>
<evidence type="ECO:0000256" key="1">
    <source>
        <dbReference type="SAM" id="MobiDB-lite"/>
    </source>
</evidence>
<evidence type="ECO:0000313" key="3">
    <source>
        <dbReference type="Proteomes" id="UP001174934"/>
    </source>
</evidence>
<comment type="caution">
    <text evidence="2">The sequence shown here is derived from an EMBL/GenBank/DDBJ whole genome shotgun (WGS) entry which is preliminary data.</text>
</comment>
<feature type="compositionally biased region" description="Polar residues" evidence="1">
    <location>
        <begin position="18"/>
        <end position="54"/>
    </location>
</feature>
<name>A0AA40C4F4_9PEZI</name>
<feature type="compositionally biased region" description="Low complexity" evidence="1">
    <location>
        <begin position="230"/>
        <end position="246"/>
    </location>
</feature>
<evidence type="ECO:0000313" key="2">
    <source>
        <dbReference type="EMBL" id="KAK0624712.1"/>
    </source>
</evidence>
<feature type="compositionally biased region" description="Basic and acidic residues" evidence="1">
    <location>
        <begin position="285"/>
        <end position="296"/>
    </location>
</feature>
<dbReference type="Proteomes" id="UP001174934">
    <property type="component" value="Unassembled WGS sequence"/>
</dbReference>
<protein>
    <submittedName>
        <fullName evidence="2">Uncharacterized protein</fullName>
    </submittedName>
</protein>
<feature type="compositionally biased region" description="Low complexity" evidence="1">
    <location>
        <begin position="177"/>
        <end position="191"/>
    </location>
</feature>
<feature type="region of interest" description="Disordered" evidence="1">
    <location>
        <begin position="218"/>
        <end position="302"/>
    </location>
</feature>
<reference evidence="2" key="1">
    <citation type="submission" date="2023-06" db="EMBL/GenBank/DDBJ databases">
        <title>Genome-scale phylogeny and comparative genomics of the fungal order Sordariales.</title>
        <authorList>
            <consortium name="Lawrence Berkeley National Laboratory"/>
            <person name="Hensen N."/>
            <person name="Bonometti L."/>
            <person name="Westerberg I."/>
            <person name="Brannstrom I.O."/>
            <person name="Guillou S."/>
            <person name="Cros-Aarteil S."/>
            <person name="Calhoun S."/>
            <person name="Haridas S."/>
            <person name="Kuo A."/>
            <person name="Mondo S."/>
            <person name="Pangilinan J."/>
            <person name="Riley R."/>
            <person name="LaButti K."/>
            <person name="Andreopoulos B."/>
            <person name="Lipzen A."/>
            <person name="Chen C."/>
            <person name="Yanf M."/>
            <person name="Daum C."/>
            <person name="Ng V."/>
            <person name="Clum A."/>
            <person name="Steindorff A."/>
            <person name="Ohm R."/>
            <person name="Martin F."/>
            <person name="Silar P."/>
            <person name="Natvig D."/>
            <person name="Lalanne C."/>
            <person name="Gautier V."/>
            <person name="Ament-velasquez S.L."/>
            <person name="Kruys A."/>
            <person name="Hutchinson M.I."/>
            <person name="Powell A.J."/>
            <person name="Barry K."/>
            <person name="Miller A.N."/>
            <person name="Grigoriev I.V."/>
            <person name="Debuchy R."/>
            <person name="Gladieux P."/>
            <person name="Thoren M.H."/>
            <person name="Johannesson H."/>
        </authorList>
    </citation>
    <scope>NUCLEOTIDE SEQUENCE</scope>
    <source>
        <strain evidence="2">SMH3391-2</strain>
    </source>
</reference>
<dbReference type="AlphaFoldDB" id="A0AA40C4F4"/>
<sequence>MSSDNNNTSPDMARQQRRGSVTSTAALTNLFRTNSLSQNPATGFPSSLTSATLNEQRRRLSLTTLGLSGTSPTSSASFMRRGSMSTNADSIDENAVEEDDAVRSVPTTPFARRMSVGATQAMRGMRGGISPGNNGRPSSPSLRRSSTAAAAATSTSNNPPPLVSPTVGNYTWGKPPSSSSSSQQASTATQSRAGADMMCSPLSARSDQGFNWSEQLRSRAETTVTSGPRSSFSFASGMGSSPPRGNANGGGGGPPSAGSPHHDRARSVSDMPAPPAQAPRARAPQKPDHIQERILKGDFYMD</sequence>
<dbReference type="EMBL" id="JAULSR010000003">
    <property type="protein sequence ID" value="KAK0624712.1"/>
    <property type="molecule type" value="Genomic_DNA"/>
</dbReference>
<feature type="compositionally biased region" description="Polar residues" evidence="1">
    <location>
        <begin position="218"/>
        <end position="229"/>
    </location>
</feature>
<feature type="compositionally biased region" description="Low complexity" evidence="1">
    <location>
        <begin position="61"/>
        <end position="77"/>
    </location>
</feature>
<feature type="region of interest" description="Disordered" evidence="1">
    <location>
        <begin position="1"/>
        <end position="194"/>
    </location>
</feature>
<feature type="compositionally biased region" description="Low complexity" evidence="1">
    <location>
        <begin position="131"/>
        <end position="157"/>
    </location>
</feature>
<feature type="compositionally biased region" description="Polar residues" evidence="1">
    <location>
        <begin position="1"/>
        <end position="10"/>
    </location>
</feature>
<accession>A0AA40C4F4</accession>